<dbReference type="PANTHER" id="PTHR43649:SF12">
    <property type="entry name" value="DIACETYLCHITOBIOSE BINDING PROTEIN DASA"/>
    <property type="match status" value="1"/>
</dbReference>
<sequence length="434" mass="47934">MQNMRPFQIGLLAAFGIIAMGSLALLATYQGFGGLAENPYGDEVVIWGTFDDSSFTRVIQEIGRVDRNFQVVEYVQIDERSFEEELVNAIAENRAPDVVLLNHEDLVKLRTKLQAISYDNFSTRTLRDEYLDGFEIFARINGLYAIPFAVDPLVMYWNRDLLATGGFATPPATWESLLDMVERLTLRDATRDILQATVAFGEYQNVQNAKATLLTLLLQSGSQMITEGATRYEVRLNTSQSDATRQPLFTTLQFYVEFNNVSSPLYSWNRSFTSDQSAFLGERLALYFGYGSEAARLRQQNPNLNFDAAPVPQGAGATVKRTYGQFYGYALLSSSQNQAGAYRALLILGSAANTTTLATELGLAPAHRSAISAGTNDALLGTVFNQALIARGWLDPDREESDDIFGQMVEGVTSGRQQAGTAASDTIRRLELAF</sequence>
<evidence type="ECO:0000313" key="1">
    <source>
        <dbReference type="EMBL" id="PIR85908.1"/>
    </source>
</evidence>
<dbReference type="AlphaFoldDB" id="A0A2H0UHM7"/>
<dbReference type="SUPFAM" id="SSF53850">
    <property type="entry name" value="Periplasmic binding protein-like II"/>
    <property type="match status" value="1"/>
</dbReference>
<dbReference type="Proteomes" id="UP000229612">
    <property type="component" value="Unassembled WGS sequence"/>
</dbReference>
<comment type="caution">
    <text evidence="1">The sequence shown here is derived from an EMBL/GenBank/DDBJ whole genome shotgun (WGS) entry which is preliminary data.</text>
</comment>
<dbReference type="PANTHER" id="PTHR43649">
    <property type="entry name" value="ARABINOSE-BINDING PROTEIN-RELATED"/>
    <property type="match status" value="1"/>
</dbReference>
<organism evidence="1 2">
    <name type="scientific">Candidatus Kaiserbacteria bacterium CG10_big_fil_rev_8_21_14_0_10_44_10</name>
    <dbReference type="NCBI Taxonomy" id="1974606"/>
    <lineage>
        <taxon>Bacteria</taxon>
        <taxon>Candidatus Kaiseribacteriota</taxon>
    </lineage>
</organism>
<name>A0A2H0UHM7_9BACT</name>
<accession>A0A2H0UHM7</accession>
<gene>
    <name evidence="1" type="ORF">COU14_01955</name>
</gene>
<proteinExistence type="predicted"/>
<dbReference type="InterPro" id="IPR006059">
    <property type="entry name" value="SBP"/>
</dbReference>
<dbReference type="Gene3D" id="3.40.190.10">
    <property type="entry name" value="Periplasmic binding protein-like II"/>
    <property type="match status" value="1"/>
</dbReference>
<evidence type="ECO:0000313" key="2">
    <source>
        <dbReference type="Proteomes" id="UP000229612"/>
    </source>
</evidence>
<dbReference type="Pfam" id="PF01547">
    <property type="entry name" value="SBP_bac_1"/>
    <property type="match status" value="1"/>
</dbReference>
<evidence type="ECO:0008006" key="3">
    <source>
        <dbReference type="Google" id="ProtNLM"/>
    </source>
</evidence>
<dbReference type="InterPro" id="IPR050490">
    <property type="entry name" value="Bact_solute-bd_prot1"/>
</dbReference>
<protein>
    <recommendedName>
        <fullName evidence="3">Sugar ABC transporter substrate-binding protein</fullName>
    </recommendedName>
</protein>
<dbReference type="EMBL" id="PFBG01000020">
    <property type="protein sequence ID" value="PIR85908.1"/>
    <property type="molecule type" value="Genomic_DNA"/>
</dbReference>
<reference evidence="2" key="1">
    <citation type="submission" date="2017-09" db="EMBL/GenBank/DDBJ databases">
        <title>Depth-based differentiation of microbial function through sediment-hosted aquifers and enrichment of novel symbionts in the deep terrestrial subsurface.</title>
        <authorList>
            <person name="Probst A.J."/>
            <person name="Ladd B."/>
            <person name="Jarett J.K."/>
            <person name="Geller-Mcgrath D.E."/>
            <person name="Sieber C.M.K."/>
            <person name="Emerson J.B."/>
            <person name="Anantharaman K."/>
            <person name="Thomas B.C."/>
            <person name="Malmstrom R."/>
            <person name="Stieglmeier M."/>
            <person name="Klingl A."/>
            <person name="Woyke T."/>
            <person name="Ryan C.M."/>
            <person name="Banfield J.F."/>
        </authorList>
    </citation>
    <scope>NUCLEOTIDE SEQUENCE [LARGE SCALE GENOMIC DNA]</scope>
</reference>